<sequence length="512" mass="56338">MSNHNNTDQNKMGMTALALMIFTSVYGFANIALSFFNMGYSAIPYFVLSALLYFIPFSLIIAEMAQAFRNDHGGIYTWMERSVGIKWAFTGIFMWWISYVVWMVGKATNMWIPLSFGIFGKNIFTDANVMSWTGLKSSQFFGIIGIIFMIYTTYIAIKGIKGISKVASIGGIAVIALNIILFLGGVIVLMFKGLSFGETNFNLFQSPNPNFGTPVAALGFLVYSIFAFGGMEASGGLVDNVKDKRSYLGGLAFAGAIISIGYAIGVFLVGTFTNWNEVMAATDHNGEALVNYATVTYVVIGQLGLTLGKVFNMSNPEILQNIFSRFSGFGMFFAYVGAFFTLVYAPLKQMIDGTPEELWPYGIGKDDEVTRTPKKALIMQATFVVIMIGLVAFGGSGAEKFFATLQGMTNIAMTLPYIFISYAYIQFLKNDSIEKPFTVLSRNKSFGIFAGWIVTLVVAFANIFSVMDLNGTDAGIFGINIPGVYDEFIIGPILFSIISYLIVHHYENKRKK</sequence>
<dbReference type="EMBL" id="JAVIKH010000011">
    <property type="protein sequence ID" value="MDX8336644.1"/>
    <property type="molecule type" value="Genomic_DNA"/>
</dbReference>
<dbReference type="NCBIfam" id="NF011775">
    <property type="entry name" value="PRK15238.1"/>
    <property type="match status" value="1"/>
</dbReference>
<evidence type="ECO:0000256" key="5">
    <source>
        <dbReference type="ARBA" id="ARBA00022989"/>
    </source>
</evidence>
<evidence type="ECO:0000313" key="8">
    <source>
        <dbReference type="EMBL" id="MDX8336644.1"/>
    </source>
</evidence>
<dbReference type="PANTHER" id="PTHR42770">
    <property type="entry name" value="AMINO ACID TRANSPORTER-RELATED"/>
    <property type="match status" value="1"/>
</dbReference>
<dbReference type="InterPro" id="IPR050367">
    <property type="entry name" value="APC_superfamily"/>
</dbReference>
<feature type="transmembrane region" description="Helical" evidence="7">
    <location>
        <begin position="83"/>
        <end position="105"/>
    </location>
</feature>
<feature type="transmembrane region" description="Helical" evidence="7">
    <location>
        <begin position="446"/>
        <end position="464"/>
    </location>
</feature>
<proteinExistence type="predicted"/>
<feature type="transmembrane region" description="Helical" evidence="7">
    <location>
        <begin position="322"/>
        <end position="345"/>
    </location>
</feature>
<feature type="transmembrane region" description="Helical" evidence="7">
    <location>
        <begin position="169"/>
        <end position="191"/>
    </location>
</feature>
<evidence type="ECO:0000256" key="2">
    <source>
        <dbReference type="ARBA" id="ARBA00022448"/>
    </source>
</evidence>
<feature type="transmembrane region" description="Helical" evidence="7">
    <location>
        <begin position="247"/>
        <end position="269"/>
    </location>
</feature>
<protein>
    <submittedName>
        <fullName evidence="8">Glutamate/gamma-aminobutyrate family transporter YjeM</fullName>
    </submittedName>
</protein>
<accession>A0ABU4WAS9</accession>
<feature type="transmembrane region" description="Helical" evidence="7">
    <location>
        <begin position="140"/>
        <end position="157"/>
    </location>
</feature>
<dbReference type="Gene3D" id="1.20.1740.10">
    <property type="entry name" value="Amino acid/polyamine transporter I"/>
    <property type="match status" value="1"/>
</dbReference>
<dbReference type="PANTHER" id="PTHR42770:SF15">
    <property type="entry name" value="GLUTAMATE_GAMMA-AMINOBUTYRATE ANTIPORTER-RELATED"/>
    <property type="match status" value="1"/>
</dbReference>
<dbReference type="Proteomes" id="UP001279681">
    <property type="component" value="Unassembled WGS sequence"/>
</dbReference>
<keyword evidence="2" id="KW-0813">Transport</keyword>
<feature type="transmembrane region" description="Helical" evidence="7">
    <location>
        <begin position="42"/>
        <end position="62"/>
    </location>
</feature>
<feature type="transmembrane region" description="Helical" evidence="7">
    <location>
        <begin position="484"/>
        <end position="503"/>
    </location>
</feature>
<feature type="transmembrane region" description="Helical" evidence="7">
    <location>
        <begin position="211"/>
        <end position="235"/>
    </location>
</feature>
<evidence type="ECO:0000256" key="4">
    <source>
        <dbReference type="ARBA" id="ARBA00022692"/>
    </source>
</evidence>
<evidence type="ECO:0000313" key="9">
    <source>
        <dbReference type="Proteomes" id="UP001279681"/>
    </source>
</evidence>
<dbReference type="RefSeq" id="WP_320314029.1">
    <property type="nucleotide sequence ID" value="NZ_JAVIKH010000011.1"/>
</dbReference>
<evidence type="ECO:0000256" key="6">
    <source>
        <dbReference type="ARBA" id="ARBA00023136"/>
    </source>
</evidence>
<evidence type="ECO:0000256" key="7">
    <source>
        <dbReference type="SAM" id="Phobius"/>
    </source>
</evidence>
<comment type="caution">
    <text evidence="8">The sequence shown here is derived from an EMBL/GenBank/DDBJ whole genome shotgun (WGS) entry which is preliminary data.</text>
</comment>
<keyword evidence="3" id="KW-1003">Cell membrane</keyword>
<reference evidence="9" key="1">
    <citation type="submission" date="2023-07" db="EMBL/GenBank/DDBJ databases">
        <authorList>
            <person name="Colorado M.A."/>
            <person name="Villamil L.M."/>
            <person name="Melo J.F."/>
            <person name="Rodriguez J.A."/>
            <person name="Ruiz R.Y."/>
        </authorList>
    </citation>
    <scope>NUCLEOTIDE SEQUENCE [LARGE SCALE GENOMIC DNA]</scope>
    <source>
        <strain evidence="9">C33</strain>
    </source>
</reference>
<evidence type="ECO:0000256" key="3">
    <source>
        <dbReference type="ARBA" id="ARBA00022475"/>
    </source>
</evidence>
<dbReference type="PIRSF" id="PIRSF006060">
    <property type="entry name" value="AA_transporter"/>
    <property type="match status" value="1"/>
</dbReference>
<organism evidence="8 9">
    <name type="scientific">Candidatus Cetobacterium colombiensis</name>
    <dbReference type="NCBI Taxonomy" id="3073100"/>
    <lineage>
        <taxon>Bacteria</taxon>
        <taxon>Fusobacteriati</taxon>
        <taxon>Fusobacteriota</taxon>
        <taxon>Fusobacteriia</taxon>
        <taxon>Fusobacteriales</taxon>
        <taxon>Fusobacteriaceae</taxon>
        <taxon>Cetobacterium</taxon>
    </lineage>
</organism>
<feature type="transmembrane region" description="Helical" evidence="7">
    <location>
        <begin position="12"/>
        <end position="36"/>
    </location>
</feature>
<keyword evidence="5 7" id="KW-1133">Transmembrane helix</keyword>
<name>A0ABU4WAS9_9FUSO</name>
<comment type="subcellular location">
    <subcellularLocation>
        <location evidence="1">Cell membrane</location>
        <topology evidence="1">Multi-pass membrane protein</topology>
    </subcellularLocation>
</comment>
<dbReference type="InterPro" id="IPR002293">
    <property type="entry name" value="AA/rel_permease1"/>
</dbReference>
<dbReference type="Pfam" id="PF13520">
    <property type="entry name" value="AA_permease_2"/>
    <property type="match status" value="1"/>
</dbReference>
<keyword evidence="6 7" id="KW-0472">Membrane</keyword>
<feature type="transmembrane region" description="Helical" evidence="7">
    <location>
        <begin position="376"/>
        <end position="395"/>
    </location>
</feature>
<evidence type="ECO:0000256" key="1">
    <source>
        <dbReference type="ARBA" id="ARBA00004651"/>
    </source>
</evidence>
<keyword evidence="9" id="KW-1185">Reference proteome</keyword>
<keyword evidence="4 7" id="KW-0812">Transmembrane</keyword>
<gene>
    <name evidence="8" type="primary">yjeM</name>
    <name evidence="8" type="ORF">RFV38_09060</name>
</gene>